<evidence type="ECO:0000313" key="7">
    <source>
        <dbReference type="Proteomes" id="UP000013232"/>
    </source>
</evidence>
<dbReference type="PROSITE" id="PS50931">
    <property type="entry name" value="HTH_LYSR"/>
    <property type="match status" value="1"/>
</dbReference>
<evidence type="ECO:0000256" key="3">
    <source>
        <dbReference type="ARBA" id="ARBA00023125"/>
    </source>
</evidence>
<dbReference type="SUPFAM" id="SSF53850">
    <property type="entry name" value="Periplasmic binding protein-like II"/>
    <property type="match status" value="1"/>
</dbReference>
<evidence type="ECO:0000313" key="6">
    <source>
        <dbReference type="EMBL" id="ENO85434.1"/>
    </source>
</evidence>
<dbReference type="RefSeq" id="WP_004342597.1">
    <property type="nucleotide sequence ID" value="NZ_AMXE01000075.1"/>
</dbReference>
<keyword evidence="2" id="KW-0805">Transcription regulation</keyword>
<dbReference type="PANTHER" id="PTHR30537:SF26">
    <property type="entry name" value="GLYCINE CLEAVAGE SYSTEM TRANSCRIPTIONAL ACTIVATOR"/>
    <property type="match status" value="1"/>
</dbReference>
<gene>
    <name evidence="6" type="ORF">C666_15335</name>
</gene>
<comment type="similarity">
    <text evidence="1">Belongs to the LysR transcriptional regulatory family.</text>
</comment>
<organism evidence="6 7">
    <name type="scientific">Thauera linaloolentis (strain DSM 12138 / JCM 21573 / CCUG 41526 / CIP 105981 / IAM 15112 / NBRC 102519 / 47Lol)</name>
    <dbReference type="NCBI Taxonomy" id="1123367"/>
    <lineage>
        <taxon>Bacteria</taxon>
        <taxon>Pseudomonadati</taxon>
        <taxon>Pseudomonadota</taxon>
        <taxon>Betaproteobacteria</taxon>
        <taxon>Rhodocyclales</taxon>
        <taxon>Zoogloeaceae</taxon>
        <taxon>Thauera</taxon>
    </lineage>
</organism>
<reference evidence="6 7" key="1">
    <citation type="submission" date="2012-09" db="EMBL/GenBank/DDBJ databases">
        <title>Draft Genome Sequences of 6 Strains from Genus Thauera.</title>
        <authorList>
            <person name="Liu B."/>
            <person name="Shapleigh J.P."/>
            <person name="Frostegard A.H."/>
        </authorList>
    </citation>
    <scope>NUCLEOTIDE SEQUENCE [LARGE SCALE GENOMIC DNA]</scope>
    <source>
        <strain evidence="7">47Lol / DSM 12138</strain>
    </source>
</reference>
<dbReference type="PRINTS" id="PR00039">
    <property type="entry name" value="HTHLYSR"/>
</dbReference>
<dbReference type="FunFam" id="1.10.10.10:FF:000038">
    <property type="entry name" value="Glycine cleavage system transcriptional activator"/>
    <property type="match status" value="1"/>
</dbReference>
<dbReference type="InterPro" id="IPR000847">
    <property type="entry name" value="LysR_HTH_N"/>
</dbReference>
<dbReference type="SUPFAM" id="SSF46785">
    <property type="entry name" value="Winged helix' DNA-binding domain"/>
    <property type="match status" value="1"/>
</dbReference>
<dbReference type="AlphaFoldDB" id="N6YZW1"/>
<evidence type="ECO:0000259" key="5">
    <source>
        <dbReference type="PROSITE" id="PS50931"/>
    </source>
</evidence>
<dbReference type="InterPro" id="IPR005119">
    <property type="entry name" value="LysR_subst-bd"/>
</dbReference>
<dbReference type="STRING" id="1123367.GCA_000621305_03732"/>
<proteinExistence type="inferred from homology"/>
<dbReference type="CDD" id="cd08432">
    <property type="entry name" value="PBP2_GcdR_TrpI_HvrB_AmpR_like"/>
    <property type="match status" value="1"/>
</dbReference>
<keyword evidence="3" id="KW-0238">DNA-binding</keyword>
<dbReference type="Pfam" id="PF03466">
    <property type="entry name" value="LysR_substrate"/>
    <property type="match status" value="1"/>
</dbReference>
<dbReference type="Pfam" id="PF00126">
    <property type="entry name" value="HTH_1"/>
    <property type="match status" value="1"/>
</dbReference>
<dbReference type="InterPro" id="IPR036388">
    <property type="entry name" value="WH-like_DNA-bd_sf"/>
</dbReference>
<keyword evidence="7" id="KW-1185">Reference proteome</keyword>
<dbReference type="GO" id="GO:0006351">
    <property type="term" value="P:DNA-templated transcription"/>
    <property type="evidence" value="ECO:0007669"/>
    <property type="project" value="TreeGrafter"/>
</dbReference>
<dbReference type="EMBL" id="AMXE01000075">
    <property type="protein sequence ID" value="ENO85434.1"/>
    <property type="molecule type" value="Genomic_DNA"/>
</dbReference>
<dbReference type="NCBIfam" id="NF008352">
    <property type="entry name" value="PRK11139.1"/>
    <property type="match status" value="1"/>
</dbReference>
<dbReference type="GO" id="GO:0003700">
    <property type="term" value="F:DNA-binding transcription factor activity"/>
    <property type="evidence" value="ECO:0007669"/>
    <property type="project" value="InterPro"/>
</dbReference>
<sequence length="331" mass="35246">MADRLPSLSLLRTFEAAARHLSFKKAAAEICVTPAAVSQQIKALEGFLGVALFHRRVRALELTDQGAAMLPGIRQGFDCLAAAVQDTRRTAAGPLVLTAPPSFASHWLVPRLPRFSAAHPDIELRLASTPDTVDGPREAALLDALRNGPRETRDGVAILYGKGRYPGLRVVPIFAPDFVPVCAPALVGQGLRTPDGLAHCPLIHDDTLQGADGDGDNETAWAAWLRRAGLDTTPARRGPHFSNAALALAAALAGQGVALASRPLVDDRVRAGSLAIPFDIGMPSSRAYYLVMHEHASRRPAVTALERWLLTEAASAPPSHAGSRRAQDQHP</sequence>
<evidence type="ECO:0000256" key="4">
    <source>
        <dbReference type="ARBA" id="ARBA00023163"/>
    </source>
</evidence>
<dbReference type="InterPro" id="IPR036390">
    <property type="entry name" value="WH_DNA-bd_sf"/>
</dbReference>
<dbReference type="Proteomes" id="UP000013232">
    <property type="component" value="Unassembled WGS sequence"/>
</dbReference>
<dbReference type="OrthoDB" id="9178397at2"/>
<comment type="caution">
    <text evidence="6">The sequence shown here is derived from an EMBL/GenBank/DDBJ whole genome shotgun (WGS) entry which is preliminary data.</text>
</comment>
<dbReference type="GO" id="GO:0043565">
    <property type="term" value="F:sequence-specific DNA binding"/>
    <property type="evidence" value="ECO:0007669"/>
    <property type="project" value="TreeGrafter"/>
</dbReference>
<dbReference type="Gene3D" id="1.10.10.10">
    <property type="entry name" value="Winged helix-like DNA-binding domain superfamily/Winged helix DNA-binding domain"/>
    <property type="match status" value="1"/>
</dbReference>
<protein>
    <submittedName>
        <fullName evidence="6">LysR family transcriptional regulator</fullName>
    </submittedName>
</protein>
<accession>N6YZW1</accession>
<dbReference type="InterPro" id="IPR058163">
    <property type="entry name" value="LysR-type_TF_proteobact-type"/>
</dbReference>
<evidence type="ECO:0000256" key="2">
    <source>
        <dbReference type="ARBA" id="ARBA00023015"/>
    </source>
</evidence>
<dbReference type="Gene3D" id="3.40.190.10">
    <property type="entry name" value="Periplasmic binding protein-like II"/>
    <property type="match status" value="2"/>
</dbReference>
<evidence type="ECO:0000256" key="1">
    <source>
        <dbReference type="ARBA" id="ARBA00009437"/>
    </source>
</evidence>
<feature type="domain" description="HTH lysR-type" evidence="5">
    <location>
        <begin position="6"/>
        <end position="63"/>
    </location>
</feature>
<dbReference type="PANTHER" id="PTHR30537">
    <property type="entry name" value="HTH-TYPE TRANSCRIPTIONAL REGULATOR"/>
    <property type="match status" value="1"/>
</dbReference>
<keyword evidence="4" id="KW-0804">Transcription</keyword>
<name>N6YZW1_THAL4</name>
<dbReference type="eggNOG" id="COG0583">
    <property type="taxonomic scope" value="Bacteria"/>
</dbReference>